<evidence type="ECO:0000313" key="10">
    <source>
        <dbReference type="EMBL" id="KRM77573.1"/>
    </source>
</evidence>
<keyword evidence="6" id="KW-0227">DNA damage</keyword>
<dbReference type="SUPFAM" id="SSF46767">
    <property type="entry name" value="Methylated DNA-protein cysteine methyltransferase, C-terminal domain"/>
    <property type="match status" value="1"/>
</dbReference>
<evidence type="ECO:0000256" key="8">
    <source>
        <dbReference type="ARBA" id="ARBA00049348"/>
    </source>
</evidence>
<dbReference type="GO" id="GO:0006281">
    <property type="term" value="P:DNA repair"/>
    <property type="evidence" value="ECO:0007669"/>
    <property type="project" value="UniProtKB-KW"/>
</dbReference>
<dbReference type="Proteomes" id="UP000051845">
    <property type="component" value="Unassembled WGS sequence"/>
</dbReference>
<dbReference type="InterPro" id="IPR036217">
    <property type="entry name" value="MethylDNA_cys_MeTrfase_DNAb"/>
</dbReference>
<dbReference type="Pfam" id="PF01035">
    <property type="entry name" value="DNA_binding_1"/>
    <property type="match status" value="1"/>
</dbReference>
<proteinExistence type="inferred from homology"/>
<dbReference type="PATRIC" id="fig|1423733.4.peg.3055"/>
<dbReference type="PROSITE" id="PS00374">
    <property type="entry name" value="MGMT"/>
    <property type="match status" value="1"/>
</dbReference>
<dbReference type="GO" id="GO:0003908">
    <property type="term" value="F:methylated-DNA-[protein]-cysteine S-methyltransferase activity"/>
    <property type="evidence" value="ECO:0007669"/>
    <property type="project" value="UniProtKB-EC"/>
</dbReference>
<protein>
    <recommendedName>
        <fullName evidence="3">methylated-DNA--[protein]-cysteine S-methyltransferase</fullName>
        <ecNumber evidence="3">2.1.1.63</ecNumber>
    </recommendedName>
</protein>
<comment type="catalytic activity">
    <reaction evidence="1">
        <text>a 4-O-methyl-thymidine in DNA + L-cysteinyl-[protein] = a thymidine in DNA + S-methyl-L-cysteinyl-[protein]</text>
        <dbReference type="Rhea" id="RHEA:53428"/>
        <dbReference type="Rhea" id="RHEA-COMP:10131"/>
        <dbReference type="Rhea" id="RHEA-COMP:10132"/>
        <dbReference type="Rhea" id="RHEA-COMP:13555"/>
        <dbReference type="Rhea" id="RHEA-COMP:13556"/>
        <dbReference type="ChEBI" id="CHEBI:29950"/>
        <dbReference type="ChEBI" id="CHEBI:82612"/>
        <dbReference type="ChEBI" id="CHEBI:137386"/>
        <dbReference type="ChEBI" id="CHEBI:137387"/>
        <dbReference type="EC" id="2.1.1.63"/>
    </reaction>
</comment>
<dbReference type="Gene3D" id="1.10.10.10">
    <property type="entry name" value="Winged helix-like DNA-binding domain superfamily/Winged helix DNA-binding domain"/>
    <property type="match status" value="1"/>
</dbReference>
<keyword evidence="4" id="KW-0489">Methyltransferase</keyword>
<evidence type="ECO:0000256" key="5">
    <source>
        <dbReference type="ARBA" id="ARBA00022679"/>
    </source>
</evidence>
<dbReference type="RefSeq" id="WP_054759160.1">
    <property type="nucleotide sequence ID" value="NZ_AYYR01000009.1"/>
</dbReference>
<name>A0A0R2BFP9_SECCO</name>
<organism evidence="10 11">
    <name type="scientific">Secundilactobacillus collinoides DSM 20515 = JCM 1123</name>
    <dbReference type="NCBI Taxonomy" id="1423733"/>
    <lineage>
        <taxon>Bacteria</taxon>
        <taxon>Bacillati</taxon>
        <taxon>Bacillota</taxon>
        <taxon>Bacilli</taxon>
        <taxon>Lactobacillales</taxon>
        <taxon>Lactobacillaceae</taxon>
        <taxon>Secundilactobacillus</taxon>
    </lineage>
</organism>
<dbReference type="PANTHER" id="PTHR10815">
    <property type="entry name" value="METHYLATED-DNA--PROTEIN-CYSTEINE METHYLTRANSFERASE"/>
    <property type="match status" value="1"/>
</dbReference>
<evidence type="ECO:0000313" key="11">
    <source>
        <dbReference type="Proteomes" id="UP000051845"/>
    </source>
</evidence>
<dbReference type="InterPro" id="IPR001497">
    <property type="entry name" value="MethylDNA_cys_MeTrfase_AS"/>
</dbReference>
<dbReference type="FunFam" id="1.10.10.10:FF:000214">
    <property type="entry name" value="Methylated-DNA--protein-cysteine methyltransferase"/>
    <property type="match status" value="1"/>
</dbReference>
<gene>
    <name evidence="10" type="ORF">FC82_GL002929</name>
</gene>
<keyword evidence="7" id="KW-0234">DNA repair</keyword>
<reference evidence="10 11" key="1">
    <citation type="journal article" date="2015" name="Genome Announc.">
        <title>Expanding the biotechnology potential of lactobacilli through comparative genomics of 213 strains and associated genera.</title>
        <authorList>
            <person name="Sun Z."/>
            <person name="Harris H.M."/>
            <person name="McCann A."/>
            <person name="Guo C."/>
            <person name="Argimon S."/>
            <person name="Zhang W."/>
            <person name="Yang X."/>
            <person name="Jeffery I.B."/>
            <person name="Cooney J.C."/>
            <person name="Kagawa T.F."/>
            <person name="Liu W."/>
            <person name="Song Y."/>
            <person name="Salvetti E."/>
            <person name="Wrobel A."/>
            <person name="Rasinkangas P."/>
            <person name="Parkhill J."/>
            <person name="Rea M.C."/>
            <person name="O'Sullivan O."/>
            <person name="Ritari J."/>
            <person name="Douillard F.P."/>
            <person name="Paul Ross R."/>
            <person name="Yang R."/>
            <person name="Briner A.E."/>
            <person name="Felis G.E."/>
            <person name="de Vos W.M."/>
            <person name="Barrangou R."/>
            <person name="Klaenhammer T.R."/>
            <person name="Caufield P.W."/>
            <person name="Cui Y."/>
            <person name="Zhang H."/>
            <person name="O'Toole P.W."/>
        </authorList>
    </citation>
    <scope>NUCLEOTIDE SEQUENCE [LARGE SCALE GENOMIC DNA]</scope>
    <source>
        <strain evidence="10 11">DSM 20515</strain>
    </source>
</reference>
<comment type="caution">
    <text evidence="10">The sequence shown here is derived from an EMBL/GenBank/DDBJ whole genome shotgun (WGS) entry which is preliminary data.</text>
</comment>
<dbReference type="EC" id="2.1.1.63" evidence="3"/>
<evidence type="ECO:0000256" key="4">
    <source>
        <dbReference type="ARBA" id="ARBA00022603"/>
    </source>
</evidence>
<dbReference type="InterPro" id="IPR014048">
    <property type="entry name" value="MethylDNA_cys_MeTrfase_DNA-bd"/>
</dbReference>
<dbReference type="STRING" id="33960.TY91_01695"/>
<comment type="similarity">
    <text evidence="2">Belongs to the MGMT family.</text>
</comment>
<dbReference type="EMBL" id="AYYR01000009">
    <property type="protein sequence ID" value="KRM77573.1"/>
    <property type="molecule type" value="Genomic_DNA"/>
</dbReference>
<feature type="domain" description="Methylated-DNA-[protein]-cysteine S-methyltransferase DNA binding" evidence="9">
    <location>
        <begin position="85"/>
        <end position="164"/>
    </location>
</feature>
<accession>A0A0R2BFP9</accession>
<evidence type="ECO:0000256" key="2">
    <source>
        <dbReference type="ARBA" id="ARBA00008711"/>
    </source>
</evidence>
<sequence length="167" mass="18294">MTTYYQTQLPVNGQLTWLAGTATELVFVGTPGNIADTPVSFLPKITFVEGVPPILTETAAALTAYFNGQTKKLRCPVTFVTGTVLQRQVWQYLLTSVQYGTRLTYSQLAEKIGKPKAIRAVATAVAKNPLLFVLPCHRVVRKDGSVGEYRGGIALKQHLLNIEQQNS</sequence>
<dbReference type="AlphaFoldDB" id="A0A0R2BFP9"/>
<evidence type="ECO:0000256" key="1">
    <source>
        <dbReference type="ARBA" id="ARBA00001286"/>
    </source>
</evidence>
<evidence type="ECO:0000259" key="9">
    <source>
        <dbReference type="Pfam" id="PF01035"/>
    </source>
</evidence>
<evidence type="ECO:0000256" key="7">
    <source>
        <dbReference type="ARBA" id="ARBA00023204"/>
    </source>
</evidence>
<comment type="catalytic activity">
    <reaction evidence="8">
        <text>a 6-O-methyl-2'-deoxyguanosine in DNA + L-cysteinyl-[protein] = S-methyl-L-cysteinyl-[protein] + a 2'-deoxyguanosine in DNA</text>
        <dbReference type="Rhea" id="RHEA:24000"/>
        <dbReference type="Rhea" id="RHEA-COMP:10131"/>
        <dbReference type="Rhea" id="RHEA-COMP:10132"/>
        <dbReference type="Rhea" id="RHEA-COMP:11367"/>
        <dbReference type="Rhea" id="RHEA-COMP:11368"/>
        <dbReference type="ChEBI" id="CHEBI:29950"/>
        <dbReference type="ChEBI" id="CHEBI:82612"/>
        <dbReference type="ChEBI" id="CHEBI:85445"/>
        <dbReference type="ChEBI" id="CHEBI:85448"/>
        <dbReference type="EC" id="2.1.1.63"/>
    </reaction>
</comment>
<dbReference type="InterPro" id="IPR036388">
    <property type="entry name" value="WH-like_DNA-bd_sf"/>
</dbReference>
<dbReference type="CDD" id="cd06445">
    <property type="entry name" value="ATase"/>
    <property type="match status" value="1"/>
</dbReference>
<dbReference type="PANTHER" id="PTHR10815:SF13">
    <property type="entry name" value="METHYLATED-DNA--PROTEIN-CYSTEINE METHYLTRANSFERASE"/>
    <property type="match status" value="1"/>
</dbReference>
<keyword evidence="5" id="KW-0808">Transferase</keyword>
<dbReference type="NCBIfam" id="TIGR00589">
    <property type="entry name" value="ogt"/>
    <property type="match status" value="1"/>
</dbReference>
<evidence type="ECO:0000256" key="3">
    <source>
        <dbReference type="ARBA" id="ARBA00011918"/>
    </source>
</evidence>
<dbReference type="GO" id="GO:0032259">
    <property type="term" value="P:methylation"/>
    <property type="evidence" value="ECO:0007669"/>
    <property type="project" value="UniProtKB-KW"/>
</dbReference>
<evidence type="ECO:0000256" key="6">
    <source>
        <dbReference type="ARBA" id="ARBA00022763"/>
    </source>
</evidence>